<organism evidence="2 3">
    <name type="scientific">Solea senegalensis</name>
    <name type="common">Senegalese sole</name>
    <dbReference type="NCBI Taxonomy" id="28829"/>
    <lineage>
        <taxon>Eukaryota</taxon>
        <taxon>Metazoa</taxon>
        <taxon>Chordata</taxon>
        <taxon>Craniata</taxon>
        <taxon>Vertebrata</taxon>
        <taxon>Euteleostomi</taxon>
        <taxon>Actinopterygii</taxon>
        <taxon>Neopterygii</taxon>
        <taxon>Teleostei</taxon>
        <taxon>Neoteleostei</taxon>
        <taxon>Acanthomorphata</taxon>
        <taxon>Carangaria</taxon>
        <taxon>Pleuronectiformes</taxon>
        <taxon>Pleuronectoidei</taxon>
        <taxon>Soleidae</taxon>
        <taxon>Solea</taxon>
    </lineage>
</organism>
<dbReference type="EMBL" id="JAGKHQ010000548">
    <property type="protein sequence ID" value="KAG7467657.1"/>
    <property type="molecule type" value="Genomic_DNA"/>
</dbReference>
<evidence type="ECO:0000256" key="1">
    <source>
        <dbReference type="SAM" id="MobiDB-lite"/>
    </source>
</evidence>
<name>A0AAV6PLF7_SOLSE</name>
<feature type="region of interest" description="Disordered" evidence="1">
    <location>
        <begin position="1"/>
        <end position="22"/>
    </location>
</feature>
<comment type="caution">
    <text evidence="2">The sequence shown here is derived from an EMBL/GenBank/DDBJ whole genome shotgun (WGS) entry which is preliminary data.</text>
</comment>
<feature type="non-terminal residue" evidence="2">
    <location>
        <position position="83"/>
    </location>
</feature>
<protein>
    <submittedName>
        <fullName evidence="2">Golgi-specific brefeldin A-resistance guanine nucleotide exchange factor 1 isoform X1</fullName>
    </submittedName>
</protein>
<gene>
    <name evidence="2" type="ORF">JOB18_004402</name>
</gene>
<evidence type="ECO:0000313" key="3">
    <source>
        <dbReference type="Proteomes" id="UP000693946"/>
    </source>
</evidence>
<dbReference type="AlphaFoldDB" id="A0AAV6PLF7"/>
<reference evidence="2 3" key="1">
    <citation type="journal article" date="2021" name="Sci. Rep.">
        <title>Chromosome anchoring in Senegalese sole (Solea senegalensis) reveals sex-associated markers and genome rearrangements in flatfish.</title>
        <authorList>
            <person name="Guerrero-Cozar I."/>
            <person name="Gomez-Garrido J."/>
            <person name="Berbel C."/>
            <person name="Martinez-Blanch J.F."/>
            <person name="Alioto T."/>
            <person name="Claros M.G."/>
            <person name="Gagnaire P.A."/>
            <person name="Manchado M."/>
        </authorList>
    </citation>
    <scope>NUCLEOTIDE SEQUENCE [LARGE SCALE GENOMIC DNA]</scope>
    <source>
        <strain evidence="2">Sse05_10M</strain>
    </source>
</reference>
<accession>A0AAV6PLF7</accession>
<evidence type="ECO:0000313" key="2">
    <source>
        <dbReference type="EMBL" id="KAG7467657.1"/>
    </source>
</evidence>
<sequence>VEDFLEPNGKISLQREETPSNRGESAVLSFVNWLTLSGAEQSGLRGPSTENQETKQAAILCIKVVDTCLQNTMFTSHHVYITT</sequence>
<proteinExistence type="predicted"/>
<dbReference type="Proteomes" id="UP000693946">
    <property type="component" value="Unassembled WGS sequence"/>
</dbReference>
<feature type="non-terminal residue" evidence="2">
    <location>
        <position position="1"/>
    </location>
</feature>
<keyword evidence="3" id="KW-1185">Reference proteome</keyword>